<keyword evidence="1" id="KW-0812">Transmembrane</keyword>
<evidence type="ECO:0000256" key="1">
    <source>
        <dbReference type="SAM" id="Phobius"/>
    </source>
</evidence>
<sequence length="119" mass="12044">MASRTTKLTILLGFTAAFSCLEVLESASKIQAPRSPAARLAAGVFLPAVLATFGLTLLLLVAHVRALGRGNAAVARLPACLAKATLAATVTALLAGAVLRLVADGHLGGADDVGWLNTQ</sequence>
<evidence type="ECO:0000313" key="2">
    <source>
        <dbReference type="EMBL" id="KAG2604879.1"/>
    </source>
</evidence>
<name>A0A8T0T9R1_PANVG</name>
<feature type="transmembrane region" description="Helical" evidence="1">
    <location>
        <begin position="42"/>
        <end position="68"/>
    </location>
</feature>
<keyword evidence="3" id="KW-1185">Reference proteome</keyword>
<evidence type="ECO:0000313" key="3">
    <source>
        <dbReference type="Proteomes" id="UP000823388"/>
    </source>
</evidence>
<comment type="caution">
    <text evidence="2">The sequence shown here is derived from an EMBL/GenBank/DDBJ whole genome shotgun (WGS) entry which is preliminary data.</text>
</comment>
<dbReference type="EMBL" id="CM029044">
    <property type="protein sequence ID" value="KAG2604879.1"/>
    <property type="molecule type" value="Genomic_DNA"/>
</dbReference>
<keyword evidence="1" id="KW-0472">Membrane</keyword>
<feature type="transmembrane region" description="Helical" evidence="1">
    <location>
        <begin position="80"/>
        <end position="103"/>
    </location>
</feature>
<protein>
    <submittedName>
        <fullName evidence="2">Uncharacterized protein</fullName>
    </submittedName>
</protein>
<dbReference type="AlphaFoldDB" id="A0A8T0T9R1"/>
<dbReference type="PROSITE" id="PS51257">
    <property type="entry name" value="PROKAR_LIPOPROTEIN"/>
    <property type="match status" value="1"/>
</dbReference>
<organism evidence="2 3">
    <name type="scientific">Panicum virgatum</name>
    <name type="common">Blackwell switchgrass</name>
    <dbReference type="NCBI Taxonomy" id="38727"/>
    <lineage>
        <taxon>Eukaryota</taxon>
        <taxon>Viridiplantae</taxon>
        <taxon>Streptophyta</taxon>
        <taxon>Embryophyta</taxon>
        <taxon>Tracheophyta</taxon>
        <taxon>Spermatophyta</taxon>
        <taxon>Magnoliopsida</taxon>
        <taxon>Liliopsida</taxon>
        <taxon>Poales</taxon>
        <taxon>Poaceae</taxon>
        <taxon>PACMAD clade</taxon>
        <taxon>Panicoideae</taxon>
        <taxon>Panicodae</taxon>
        <taxon>Paniceae</taxon>
        <taxon>Panicinae</taxon>
        <taxon>Panicum</taxon>
        <taxon>Panicum sect. Hiantes</taxon>
    </lineage>
</organism>
<keyword evidence="1" id="KW-1133">Transmembrane helix</keyword>
<gene>
    <name evidence="2" type="ORF">PVAP13_4NG127200</name>
</gene>
<accession>A0A8T0T9R1</accession>
<reference evidence="2" key="1">
    <citation type="submission" date="2020-05" db="EMBL/GenBank/DDBJ databases">
        <title>WGS assembly of Panicum virgatum.</title>
        <authorList>
            <person name="Lovell J.T."/>
            <person name="Jenkins J."/>
            <person name="Shu S."/>
            <person name="Juenger T.E."/>
            <person name="Schmutz J."/>
        </authorList>
    </citation>
    <scope>NUCLEOTIDE SEQUENCE</scope>
    <source>
        <strain evidence="2">AP13</strain>
    </source>
</reference>
<proteinExistence type="predicted"/>
<dbReference type="Proteomes" id="UP000823388">
    <property type="component" value="Chromosome 4N"/>
</dbReference>